<comment type="caution">
    <text evidence="10">Lacks conserved residue(s) required for the propagation of feature annotation.</text>
</comment>
<feature type="chain" id="PRO_5034067829" description="Peptidase S53 domain-containing protein" evidence="12">
    <location>
        <begin position="18"/>
        <end position="991"/>
    </location>
</feature>
<keyword evidence="5 10" id="KW-0378">Hydrolase</keyword>
<dbReference type="PANTHER" id="PTHR14218:SF19">
    <property type="entry name" value="SERINE PROTEASE AORO, PUTATIVE (AFU_ORTHOLOGUE AFUA_6G10250)-RELATED"/>
    <property type="match status" value="1"/>
</dbReference>
<dbReference type="SUPFAM" id="SSF52743">
    <property type="entry name" value="Subtilisin-like"/>
    <property type="match status" value="1"/>
</dbReference>
<dbReference type="InterPro" id="IPR035979">
    <property type="entry name" value="RBD_domain_sf"/>
</dbReference>
<reference evidence="15" key="1">
    <citation type="submission" date="2021-03" db="EMBL/GenBank/DDBJ databases">
        <authorList>
            <person name="Tagirdzhanova G."/>
        </authorList>
    </citation>
    <scope>NUCLEOTIDE SEQUENCE</scope>
</reference>
<dbReference type="PROSITE" id="PS50102">
    <property type="entry name" value="RRM"/>
    <property type="match status" value="2"/>
</dbReference>
<dbReference type="InterPro" id="IPR036852">
    <property type="entry name" value="Peptidase_S8/S53_dom_sf"/>
</dbReference>
<dbReference type="EMBL" id="CAJPDR010000030">
    <property type="protein sequence ID" value="CAF9908723.1"/>
    <property type="molecule type" value="Genomic_DNA"/>
</dbReference>
<organism evidence="15 16">
    <name type="scientific">Alectoria fallacina</name>
    <dbReference type="NCBI Taxonomy" id="1903189"/>
    <lineage>
        <taxon>Eukaryota</taxon>
        <taxon>Fungi</taxon>
        <taxon>Dikarya</taxon>
        <taxon>Ascomycota</taxon>
        <taxon>Pezizomycotina</taxon>
        <taxon>Lecanoromycetes</taxon>
        <taxon>OSLEUM clade</taxon>
        <taxon>Lecanoromycetidae</taxon>
        <taxon>Lecanorales</taxon>
        <taxon>Lecanorineae</taxon>
        <taxon>Parmeliaceae</taxon>
        <taxon>Alectoria</taxon>
    </lineage>
</organism>
<feature type="compositionally biased region" description="Polar residues" evidence="11">
    <location>
        <begin position="746"/>
        <end position="755"/>
    </location>
</feature>
<dbReference type="InterPro" id="IPR030400">
    <property type="entry name" value="Sedolisin_dom"/>
</dbReference>
<evidence type="ECO:0000256" key="12">
    <source>
        <dbReference type="SAM" id="SignalP"/>
    </source>
</evidence>
<dbReference type="SMART" id="SM00360">
    <property type="entry name" value="RRM"/>
    <property type="match status" value="2"/>
</dbReference>
<accession>A0A8H3I8B1</accession>
<gene>
    <name evidence="15" type="ORF">ALECFALPRED_004914</name>
</gene>
<dbReference type="SMART" id="SM00944">
    <property type="entry name" value="Pro-kuma_activ"/>
    <property type="match status" value="1"/>
</dbReference>
<comment type="subcellular location">
    <subcellularLocation>
        <location evidence="2">Secreted</location>
        <location evidence="2">Extracellular space</location>
    </subcellularLocation>
</comment>
<keyword evidence="9" id="KW-0694">RNA-binding</keyword>
<dbReference type="AlphaFoldDB" id="A0A8H3I8B1"/>
<feature type="active site" description="Charge relay system" evidence="10">
    <location>
        <position position="573"/>
    </location>
</feature>
<evidence type="ECO:0000313" key="16">
    <source>
        <dbReference type="Proteomes" id="UP000664203"/>
    </source>
</evidence>
<evidence type="ECO:0000259" key="13">
    <source>
        <dbReference type="PROSITE" id="PS50102"/>
    </source>
</evidence>
<evidence type="ECO:0000259" key="14">
    <source>
        <dbReference type="PROSITE" id="PS51695"/>
    </source>
</evidence>
<dbReference type="Gene3D" id="3.40.50.200">
    <property type="entry name" value="Peptidase S8/S53 domain"/>
    <property type="match status" value="1"/>
</dbReference>
<evidence type="ECO:0000256" key="8">
    <source>
        <dbReference type="ARBA" id="ARBA00023145"/>
    </source>
</evidence>
<dbReference type="Proteomes" id="UP000664203">
    <property type="component" value="Unassembled WGS sequence"/>
</dbReference>
<evidence type="ECO:0000256" key="11">
    <source>
        <dbReference type="SAM" id="MobiDB-lite"/>
    </source>
</evidence>
<dbReference type="GO" id="GO:0046872">
    <property type="term" value="F:metal ion binding"/>
    <property type="evidence" value="ECO:0007669"/>
    <property type="project" value="UniProtKB-KW"/>
</dbReference>
<evidence type="ECO:0008006" key="17">
    <source>
        <dbReference type="Google" id="ProtNLM"/>
    </source>
</evidence>
<evidence type="ECO:0000256" key="6">
    <source>
        <dbReference type="ARBA" id="ARBA00022825"/>
    </source>
</evidence>
<sequence>MRYTLLTLGTLAASVIAAPSSTHVLHEKRDTLPFGWERHEKLPSHEVLPMRIGLTQSNLDKAEEFLMEVSHPSSPKYGQHWSSKQVAETFAPSRESFDAVLMWLKSSGISPERISRSQSMGWLTFDATVAEAENLLKTQFFMHKHTTGKPHVGCDDYSIPEFVQPHIDFITPTVHFDTKIPQGRHREKRDIPLEKRAPPTVAAAGVPVVSKAAVHKITDPNGGYLPKKGADVDIQSIITELENCDEFIVPDCLRALYRFPPNVVATPGNSFGIVEYTPEAYLQGDLDLFFANFSKNQVQMTPTFDSIDGGVLQTTEESFEYNGESDLDLEYGMTLVNPQPVTLYQAGDLVEGASFNNFLDAIDGSYCTYDGGDDPTQDAVYPDPFGGYEGPENCGGFAATKVISTSYAYNEADLTSFYEMRQCNEYMKLGLQGTSFFYSSGDYGVAGNGGQCIAANGSYNDGTSGRFNPSFPGTCPYITSVGATQIKPGASVTQPEEACETVIFSGGGFSNVFPLPSYQAAAVKSFFANHPPPYTSAQYNNSQQTRGFPDISANGANYVIAVDGTFSLVYGTSASSPVSASIFTLINEARLAIGKSSVGFINPVLYAHPGDLNDITSGGNMGCGTPGFTATTGLCLRRPALRVLSSSPSVFISIPASKARSITHLTYPGFIRKAPRPAFLPFQRRYYADEPATQSEPEADGAIEAQHGDNSIAASADANTSTSTEQAEESAAASDVESVAEESTERASSTADSVKSAAQTAGEAVTGVAQRFGAAAGFGSQTSGANRDALGVERSNLGGETSKSVYVGNLFFDVRNEDLKKEFERAGPVIDAKIIMDQRGLSKGFGYVNFETIEAAQRAIELYNLQNFEGRRLSVQFSLNRPPGPSDRQAYGNSQERQLNPPSKTLFIGNMSFDMSDRDLNNLFREIKNVIDVRVAIDRRTGQPRGFAHADFTDMASAERALTELSGKVVCGRALRIDFSTSTGRAAVGDS</sequence>
<feature type="domain" description="RRM" evidence="13">
    <location>
        <begin position="803"/>
        <end position="880"/>
    </location>
</feature>
<dbReference type="GO" id="GO:0008240">
    <property type="term" value="F:tripeptidyl-peptidase activity"/>
    <property type="evidence" value="ECO:0007669"/>
    <property type="project" value="TreeGrafter"/>
</dbReference>
<proteinExistence type="predicted"/>
<dbReference type="SUPFAM" id="SSF54928">
    <property type="entry name" value="RNA-binding domain, RBD"/>
    <property type="match status" value="2"/>
</dbReference>
<dbReference type="PANTHER" id="PTHR14218">
    <property type="entry name" value="PROTEASE S8 TRIPEPTIDYL PEPTIDASE I CLN2"/>
    <property type="match status" value="1"/>
</dbReference>
<dbReference type="SUPFAM" id="SSF54897">
    <property type="entry name" value="Protease propeptides/inhibitors"/>
    <property type="match status" value="1"/>
</dbReference>
<keyword evidence="7" id="KW-0106">Calcium</keyword>
<feature type="domain" description="Peptidase S53" evidence="14">
    <location>
        <begin position="247"/>
        <end position="655"/>
    </location>
</feature>
<dbReference type="CDD" id="cd00590">
    <property type="entry name" value="RRM_SF"/>
    <property type="match status" value="1"/>
</dbReference>
<keyword evidence="8" id="KW-0865">Zymogen</keyword>
<feature type="active site" description="Charge relay system" evidence="10">
    <location>
        <position position="324"/>
    </location>
</feature>
<dbReference type="InterPro" id="IPR050819">
    <property type="entry name" value="Tripeptidyl-peptidase_I"/>
</dbReference>
<dbReference type="PROSITE" id="PS51695">
    <property type="entry name" value="SEDOLISIN"/>
    <property type="match status" value="1"/>
</dbReference>
<feature type="active site" description="Charge relay system" evidence="10">
    <location>
        <position position="328"/>
    </location>
</feature>
<evidence type="ECO:0000256" key="2">
    <source>
        <dbReference type="ARBA" id="ARBA00004239"/>
    </source>
</evidence>
<feature type="compositionally biased region" description="Low complexity" evidence="11">
    <location>
        <begin position="714"/>
        <end position="737"/>
    </location>
</feature>
<keyword evidence="6 10" id="KW-0720">Serine protease</keyword>
<keyword evidence="4" id="KW-0479">Metal-binding</keyword>
<dbReference type="InterPro" id="IPR015366">
    <property type="entry name" value="S53_propep"/>
</dbReference>
<keyword evidence="12" id="KW-0732">Signal</keyword>
<feature type="domain" description="RRM" evidence="13">
    <location>
        <begin position="904"/>
        <end position="982"/>
    </location>
</feature>
<comment type="caution">
    <text evidence="15">The sequence shown here is derived from an EMBL/GenBank/DDBJ whole genome shotgun (WGS) entry which is preliminary data.</text>
</comment>
<dbReference type="GO" id="GO:0003723">
    <property type="term" value="F:RNA binding"/>
    <property type="evidence" value="ECO:0007669"/>
    <property type="project" value="UniProtKB-UniRule"/>
</dbReference>
<evidence type="ECO:0000256" key="9">
    <source>
        <dbReference type="PROSITE-ProRule" id="PRU00176"/>
    </source>
</evidence>
<dbReference type="GO" id="GO:0005576">
    <property type="term" value="C:extracellular region"/>
    <property type="evidence" value="ECO:0007669"/>
    <property type="project" value="UniProtKB-SubCell"/>
</dbReference>
<dbReference type="Pfam" id="PF00076">
    <property type="entry name" value="RRM_1"/>
    <property type="match status" value="2"/>
</dbReference>
<dbReference type="CDD" id="cd11377">
    <property type="entry name" value="Pro-peptidase_S53"/>
    <property type="match status" value="1"/>
</dbReference>
<protein>
    <recommendedName>
        <fullName evidence="17">Peptidase S53 domain-containing protein</fullName>
    </recommendedName>
</protein>
<dbReference type="Gene3D" id="3.30.70.330">
    <property type="match status" value="2"/>
</dbReference>
<evidence type="ECO:0000256" key="10">
    <source>
        <dbReference type="PROSITE-ProRule" id="PRU01032"/>
    </source>
</evidence>
<keyword evidence="16" id="KW-1185">Reference proteome</keyword>
<feature type="region of interest" description="Disordered" evidence="11">
    <location>
        <begin position="714"/>
        <end position="755"/>
    </location>
</feature>
<evidence type="ECO:0000256" key="7">
    <source>
        <dbReference type="ARBA" id="ARBA00022837"/>
    </source>
</evidence>
<comment type="cofactor">
    <cofactor evidence="1">
        <name>Ca(2+)</name>
        <dbReference type="ChEBI" id="CHEBI:29108"/>
    </cofactor>
</comment>
<evidence type="ECO:0000256" key="1">
    <source>
        <dbReference type="ARBA" id="ARBA00001913"/>
    </source>
</evidence>
<name>A0A8H3I8B1_9LECA</name>
<feature type="signal peptide" evidence="12">
    <location>
        <begin position="1"/>
        <end position="17"/>
    </location>
</feature>
<dbReference type="InterPro" id="IPR012677">
    <property type="entry name" value="Nucleotide-bd_a/b_plait_sf"/>
</dbReference>
<dbReference type="InterPro" id="IPR000504">
    <property type="entry name" value="RRM_dom"/>
</dbReference>
<evidence type="ECO:0000256" key="5">
    <source>
        <dbReference type="ARBA" id="ARBA00022801"/>
    </source>
</evidence>
<dbReference type="CDD" id="cd04056">
    <property type="entry name" value="Peptidases_S53"/>
    <property type="match status" value="1"/>
</dbReference>
<evidence type="ECO:0000313" key="15">
    <source>
        <dbReference type="EMBL" id="CAF9908723.1"/>
    </source>
</evidence>
<keyword evidence="3 10" id="KW-0645">Protease</keyword>
<dbReference type="Pfam" id="PF09286">
    <property type="entry name" value="Pro-kuma_activ"/>
    <property type="match status" value="1"/>
</dbReference>
<dbReference type="GO" id="GO:0004252">
    <property type="term" value="F:serine-type endopeptidase activity"/>
    <property type="evidence" value="ECO:0007669"/>
    <property type="project" value="UniProtKB-UniRule"/>
</dbReference>
<dbReference type="GO" id="GO:0006508">
    <property type="term" value="P:proteolysis"/>
    <property type="evidence" value="ECO:0007669"/>
    <property type="project" value="UniProtKB-KW"/>
</dbReference>
<feature type="region of interest" description="Disordered" evidence="11">
    <location>
        <begin position="880"/>
        <end position="899"/>
    </location>
</feature>
<dbReference type="OrthoDB" id="409122at2759"/>
<evidence type="ECO:0000256" key="3">
    <source>
        <dbReference type="ARBA" id="ARBA00022670"/>
    </source>
</evidence>
<evidence type="ECO:0000256" key="4">
    <source>
        <dbReference type="ARBA" id="ARBA00022723"/>
    </source>
</evidence>